<dbReference type="CDD" id="cd00167">
    <property type="entry name" value="SANT"/>
    <property type="match status" value="1"/>
</dbReference>
<keyword evidence="1" id="KW-0805">Transcription regulation</keyword>
<dbReference type="PROSITE" id="PS51293">
    <property type="entry name" value="SANT"/>
    <property type="match status" value="1"/>
</dbReference>
<dbReference type="OrthoDB" id="2143914at2759"/>
<dbReference type="SUPFAM" id="SSF46689">
    <property type="entry name" value="Homeodomain-like"/>
    <property type="match status" value="2"/>
</dbReference>
<dbReference type="InterPro" id="IPR009057">
    <property type="entry name" value="Homeodomain-like_sf"/>
</dbReference>
<keyword evidence="2" id="KW-0238">DNA-binding</keyword>
<feature type="domain" description="HTH myb-type" evidence="7">
    <location>
        <begin position="1"/>
        <end position="21"/>
    </location>
</feature>
<dbReference type="InterPro" id="IPR017930">
    <property type="entry name" value="Myb_dom"/>
</dbReference>
<evidence type="ECO:0000259" key="7">
    <source>
        <dbReference type="PROSITE" id="PS51294"/>
    </source>
</evidence>
<feature type="domain" description="Myb-like" evidence="5">
    <location>
        <begin position="25"/>
        <end position="75"/>
    </location>
</feature>
<proteinExistence type="predicted"/>
<evidence type="ECO:0008006" key="10">
    <source>
        <dbReference type="Google" id="ProtNLM"/>
    </source>
</evidence>
<dbReference type="GO" id="GO:0042796">
    <property type="term" value="P:snRNA transcription by RNA polymerase III"/>
    <property type="evidence" value="ECO:0007669"/>
    <property type="project" value="TreeGrafter"/>
</dbReference>
<dbReference type="PROSITE" id="PS51294">
    <property type="entry name" value="HTH_MYB"/>
    <property type="match status" value="3"/>
</dbReference>
<dbReference type="Pfam" id="PF13921">
    <property type="entry name" value="Myb_DNA-bind_6"/>
    <property type="match status" value="1"/>
</dbReference>
<organism evidence="8 9">
    <name type="scientific">Tulasnella calospora MUT 4182</name>
    <dbReference type="NCBI Taxonomy" id="1051891"/>
    <lineage>
        <taxon>Eukaryota</taxon>
        <taxon>Fungi</taxon>
        <taxon>Dikarya</taxon>
        <taxon>Basidiomycota</taxon>
        <taxon>Agaricomycotina</taxon>
        <taxon>Agaricomycetes</taxon>
        <taxon>Cantharellales</taxon>
        <taxon>Tulasnellaceae</taxon>
        <taxon>Tulasnella</taxon>
    </lineage>
</organism>
<dbReference type="AlphaFoldDB" id="A0A0C3QJW1"/>
<evidence type="ECO:0000256" key="1">
    <source>
        <dbReference type="ARBA" id="ARBA00023015"/>
    </source>
</evidence>
<feature type="domain" description="HTH myb-type" evidence="7">
    <location>
        <begin position="25"/>
        <end position="79"/>
    </location>
</feature>
<gene>
    <name evidence="8" type="ORF">M407DRAFT_61266</name>
</gene>
<dbReference type="PANTHER" id="PTHR46621">
    <property type="entry name" value="SNRNA-ACTIVATING PROTEIN COMPLEX SUBUNIT 4"/>
    <property type="match status" value="1"/>
</dbReference>
<dbReference type="Gene3D" id="1.10.10.60">
    <property type="entry name" value="Homeodomain-like"/>
    <property type="match status" value="3"/>
</dbReference>
<dbReference type="PANTHER" id="PTHR46621:SF1">
    <property type="entry name" value="SNRNA-ACTIVATING PROTEIN COMPLEX SUBUNIT 4"/>
    <property type="match status" value="1"/>
</dbReference>
<accession>A0A0C3QJW1</accession>
<feature type="domain" description="HTH myb-type" evidence="7">
    <location>
        <begin position="80"/>
        <end position="106"/>
    </location>
</feature>
<reference evidence="9" key="2">
    <citation type="submission" date="2015-01" db="EMBL/GenBank/DDBJ databases">
        <title>Evolutionary Origins and Diversification of the Mycorrhizal Mutualists.</title>
        <authorList>
            <consortium name="DOE Joint Genome Institute"/>
            <consortium name="Mycorrhizal Genomics Consortium"/>
            <person name="Kohler A."/>
            <person name="Kuo A."/>
            <person name="Nagy L.G."/>
            <person name="Floudas D."/>
            <person name="Copeland A."/>
            <person name="Barry K.W."/>
            <person name="Cichocki N."/>
            <person name="Veneault-Fourrey C."/>
            <person name="LaButti K."/>
            <person name="Lindquist E.A."/>
            <person name="Lipzen A."/>
            <person name="Lundell T."/>
            <person name="Morin E."/>
            <person name="Murat C."/>
            <person name="Riley R."/>
            <person name="Ohm R."/>
            <person name="Sun H."/>
            <person name="Tunlid A."/>
            <person name="Henrissat B."/>
            <person name="Grigoriev I.V."/>
            <person name="Hibbett D.S."/>
            <person name="Martin F."/>
        </authorList>
    </citation>
    <scope>NUCLEOTIDE SEQUENCE [LARGE SCALE GENOMIC DNA]</scope>
    <source>
        <strain evidence="9">MUT 4182</strain>
    </source>
</reference>
<evidence type="ECO:0000256" key="2">
    <source>
        <dbReference type="ARBA" id="ARBA00023125"/>
    </source>
</evidence>
<feature type="domain" description="Myb-like" evidence="5">
    <location>
        <begin position="76"/>
        <end position="106"/>
    </location>
</feature>
<evidence type="ECO:0000313" key="9">
    <source>
        <dbReference type="Proteomes" id="UP000054248"/>
    </source>
</evidence>
<feature type="non-terminal residue" evidence="8">
    <location>
        <position position="1"/>
    </location>
</feature>
<dbReference type="Proteomes" id="UP000054248">
    <property type="component" value="Unassembled WGS sequence"/>
</dbReference>
<dbReference type="SMART" id="SM00717">
    <property type="entry name" value="SANT"/>
    <property type="match status" value="1"/>
</dbReference>
<evidence type="ECO:0000259" key="5">
    <source>
        <dbReference type="PROSITE" id="PS50090"/>
    </source>
</evidence>
<keyword evidence="3" id="KW-0804">Transcription</keyword>
<dbReference type="InterPro" id="IPR051575">
    <property type="entry name" value="Myb-like_DNA-bd"/>
</dbReference>
<evidence type="ECO:0000313" key="8">
    <source>
        <dbReference type="EMBL" id="KIO26554.1"/>
    </source>
</evidence>
<dbReference type="GO" id="GO:0001006">
    <property type="term" value="F:RNA polymerase III type 3 promoter sequence-specific DNA binding"/>
    <property type="evidence" value="ECO:0007669"/>
    <property type="project" value="TreeGrafter"/>
</dbReference>
<dbReference type="STRING" id="1051891.A0A0C3QJW1"/>
<dbReference type="InterPro" id="IPR001005">
    <property type="entry name" value="SANT/Myb"/>
</dbReference>
<keyword evidence="4" id="KW-0539">Nucleus</keyword>
<protein>
    <recommendedName>
        <fullName evidence="10">HTH myb-type domain-containing protein</fullName>
    </recommendedName>
</protein>
<feature type="domain" description="SANT" evidence="6">
    <location>
        <begin position="79"/>
        <end position="106"/>
    </location>
</feature>
<feature type="domain" description="Myb-like" evidence="5">
    <location>
        <begin position="1"/>
        <end position="24"/>
    </location>
</feature>
<dbReference type="GO" id="GO:0000978">
    <property type="term" value="F:RNA polymerase II cis-regulatory region sequence-specific DNA binding"/>
    <property type="evidence" value="ECO:0007669"/>
    <property type="project" value="TreeGrafter"/>
</dbReference>
<dbReference type="EMBL" id="KN823022">
    <property type="protein sequence ID" value="KIO26554.1"/>
    <property type="molecule type" value="Genomic_DNA"/>
</dbReference>
<keyword evidence="9" id="KW-1185">Reference proteome</keyword>
<evidence type="ECO:0000259" key="6">
    <source>
        <dbReference type="PROSITE" id="PS51293"/>
    </source>
</evidence>
<reference evidence="8 9" key="1">
    <citation type="submission" date="2014-04" db="EMBL/GenBank/DDBJ databases">
        <authorList>
            <consortium name="DOE Joint Genome Institute"/>
            <person name="Kuo A."/>
            <person name="Girlanda M."/>
            <person name="Perotto S."/>
            <person name="Kohler A."/>
            <person name="Nagy L.G."/>
            <person name="Floudas D."/>
            <person name="Copeland A."/>
            <person name="Barry K.W."/>
            <person name="Cichocki N."/>
            <person name="Veneault-Fourrey C."/>
            <person name="LaButti K."/>
            <person name="Lindquist E.A."/>
            <person name="Lipzen A."/>
            <person name="Lundell T."/>
            <person name="Morin E."/>
            <person name="Murat C."/>
            <person name="Sun H."/>
            <person name="Tunlid A."/>
            <person name="Henrissat B."/>
            <person name="Grigoriev I.V."/>
            <person name="Hibbett D.S."/>
            <person name="Martin F."/>
            <person name="Nordberg H.P."/>
            <person name="Cantor M.N."/>
            <person name="Hua S.X."/>
        </authorList>
    </citation>
    <scope>NUCLEOTIDE SEQUENCE [LARGE SCALE GENOMIC DNA]</scope>
    <source>
        <strain evidence="8 9">MUT 4182</strain>
    </source>
</reference>
<dbReference type="HOGENOM" id="CLU_028567_26_0_1"/>
<dbReference type="PROSITE" id="PS50090">
    <property type="entry name" value="MYB_LIKE"/>
    <property type="match status" value="3"/>
</dbReference>
<feature type="non-terminal residue" evidence="8">
    <location>
        <position position="106"/>
    </location>
</feature>
<sequence length="106" mass="12350">WKTIAEAIPGRTNKACRKRWKHSLHPSIKKTPWEPEEDELLLQLNAQHPGRWALIANHISGRTDDACAKRYREALDPNLKKDDWTKEEDERLLEGYSRHGAAWGKI</sequence>
<evidence type="ECO:0000256" key="3">
    <source>
        <dbReference type="ARBA" id="ARBA00023163"/>
    </source>
</evidence>
<dbReference type="GO" id="GO:0042795">
    <property type="term" value="P:snRNA transcription by RNA polymerase II"/>
    <property type="evidence" value="ECO:0007669"/>
    <property type="project" value="TreeGrafter"/>
</dbReference>
<dbReference type="InterPro" id="IPR017884">
    <property type="entry name" value="SANT_dom"/>
</dbReference>
<name>A0A0C3QJW1_9AGAM</name>
<evidence type="ECO:0000256" key="4">
    <source>
        <dbReference type="ARBA" id="ARBA00023242"/>
    </source>
</evidence>
<dbReference type="GO" id="GO:0019185">
    <property type="term" value="C:snRNA-activating protein complex"/>
    <property type="evidence" value="ECO:0007669"/>
    <property type="project" value="TreeGrafter"/>
</dbReference>